<sequence>MSEDEYSEEQRRILEHLRDGIGCGKRYFKSKSIADSTELSSKQVGVHLSILKDACDEMEIQKWGRSTSTTWQVSTE</sequence>
<dbReference type="RefSeq" id="WP_266085395.1">
    <property type="nucleotide sequence ID" value="NZ_RKLV01000001.1"/>
</dbReference>
<dbReference type="Pfam" id="PF23438">
    <property type="entry name" value="DUF7123"/>
    <property type="match status" value="1"/>
</dbReference>
<gene>
    <name evidence="2" type="ORF">EGH25_00670</name>
</gene>
<dbReference type="Proteomes" id="UP001149411">
    <property type="component" value="Unassembled WGS sequence"/>
</dbReference>
<name>A0A9Q4GF84_9EURY</name>
<keyword evidence="3" id="KW-1185">Reference proteome</keyword>
<organism evidence="2 3">
    <name type="scientific">Halorutilus salinus</name>
    <dbReference type="NCBI Taxonomy" id="2487751"/>
    <lineage>
        <taxon>Archaea</taxon>
        <taxon>Methanobacteriati</taxon>
        <taxon>Methanobacteriota</taxon>
        <taxon>Stenosarchaea group</taxon>
        <taxon>Halobacteria</taxon>
        <taxon>Halorutilales</taxon>
        <taxon>Halorutilaceae</taxon>
        <taxon>Halorutilus</taxon>
    </lineage>
</organism>
<accession>A0A9Q4GF84</accession>
<evidence type="ECO:0000259" key="1">
    <source>
        <dbReference type="Pfam" id="PF23438"/>
    </source>
</evidence>
<reference evidence="2" key="1">
    <citation type="submission" date="2022-09" db="EMBL/GenBank/DDBJ databases">
        <title>Haloadaptaus new haloarchaeum isolated from saline soil.</title>
        <authorList>
            <person name="Duran-Viseras A."/>
            <person name="Sanchez-Porro C."/>
            <person name="Ventosa A."/>
        </authorList>
    </citation>
    <scope>NUCLEOTIDE SEQUENCE</scope>
    <source>
        <strain evidence="2">F3-133</strain>
    </source>
</reference>
<evidence type="ECO:0000313" key="2">
    <source>
        <dbReference type="EMBL" id="MCX2817879.1"/>
    </source>
</evidence>
<protein>
    <recommendedName>
        <fullName evidence="1">DUF7123 domain-containing protein</fullName>
    </recommendedName>
</protein>
<dbReference type="EMBL" id="RKLV01000001">
    <property type="protein sequence ID" value="MCX2817879.1"/>
    <property type="molecule type" value="Genomic_DNA"/>
</dbReference>
<evidence type="ECO:0000313" key="3">
    <source>
        <dbReference type="Proteomes" id="UP001149411"/>
    </source>
</evidence>
<dbReference type="AlphaFoldDB" id="A0A9Q4GF84"/>
<dbReference type="InterPro" id="IPR055547">
    <property type="entry name" value="DUF7123"/>
</dbReference>
<feature type="domain" description="DUF7123" evidence="1">
    <location>
        <begin position="3"/>
        <end position="74"/>
    </location>
</feature>
<proteinExistence type="predicted"/>
<comment type="caution">
    <text evidence="2">The sequence shown here is derived from an EMBL/GenBank/DDBJ whole genome shotgun (WGS) entry which is preliminary data.</text>
</comment>